<feature type="binding site" evidence="6">
    <location>
        <position position="542"/>
    </location>
    <ligand>
        <name>Mg(2+)</name>
        <dbReference type="ChEBI" id="CHEBI:18420"/>
    </ligand>
</feature>
<keyword evidence="3 6" id="KW-0547">Nucleotide-binding</keyword>
<protein>
    <recommendedName>
        <fullName evidence="6">Acetyl-coenzyme A synthetase</fullName>
        <shortName evidence="6">AcCoA synthetase</shortName>
        <shortName evidence="6">Acs</shortName>
        <ecNumber evidence="6">6.2.1.1</ecNumber>
    </recommendedName>
    <alternativeName>
        <fullName evidence="6">Acetate--CoA ligase</fullName>
    </alternativeName>
    <alternativeName>
        <fullName evidence="6">Acyl-activating enzyme</fullName>
    </alternativeName>
</protein>
<dbReference type="InterPro" id="IPR045851">
    <property type="entry name" value="AMP-bd_C_sf"/>
</dbReference>
<dbReference type="GO" id="GO:0005524">
    <property type="term" value="F:ATP binding"/>
    <property type="evidence" value="ECO:0007669"/>
    <property type="project" value="UniProtKB-KW"/>
</dbReference>
<dbReference type="Gene3D" id="3.30.300.30">
    <property type="match status" value="1"/>
</dbReference>
<feature type="region of interest" description="Disordered" evidence="7">
    <location>
        <begin position="1"/>
        <end position="23"/>
    </location>
</feature>
<feature type="binding site" evidence="6">
    <location>
        <position position="503"/>
    </location>
    <ligand>
        <name>ATP</name>
        <dbReference type="ChEBI" id="CHEBI:30616"/>
    </ligand>
</feature>
<dbReference type="Pfam" id="PF13193">
    <property type="entry name" value="AMP-binding_C"/>
    <property type="match status" value="1"/>
</dbReference>
<evidence type="ECO:0000256" key="1">
    <source>
        <dbReference type="ARBA" id="ARBA00006432"/>
    </source>
</evidence>
<dbReference type="Gene3D" id="3.40.50.12780">
    <property type="entry name" value="N-terminal domain of ligase-like"/>
    <property type="match status" value="1"/>
</dbReference>
<keyword evidence="2 6" id="KW-0436">Ligase</keyword>
<keyword evidence="4 6" id="KW-0067">ATP-binding</keyword>
<dbReference type="InterPro" id="IPR011904">
    <property type="entry name" value="Ac_CoA_lig"/>
</dbReference>
<feature type="domain" description="AMP-dependent synthetase/ligase" evidence="8">
    <location>
        <begin position="90"/>
        <end position="473"/>
    </location>
</feature>
<name>A0A4S8PCN5_9ACTN</name>
<dbReference type="Pfam" id="PF16177">
    <property type="entry name" value="ACAS_N"/>
    <property type="match status" value="1"/>
</dbReference>
<comment type="similarity">
    <text evidence="1 6">Belongs to the ATP-dependent AMP-binding enzyme family.</text>
</comment>
<dbReference type="PANTHER" id="PTHR24095">
    <property type="entry name" value="ACETYL-COENZYME A SYNTHETASE"/>
    <property type="match status" value="1"/>
</dbReference>
<evidence type="ECO:0000313" key="12">
    <source>
        <dbReference type="Proteomes" id="UP000305792"/>
    </source>
</evidence>
<evidence type="ECO:0000256" key="4">
    <source>
        <dbReference type="ARBA" id="ARBA00022840"/>
    </source>
</evidence>
<dbReference type="InterPro" id="IPR042099">
    <property type="entry name" value="ANL_N_sf"/>
</dbReference>
<dbReference type="SUPFAM" id="SSF56801">
    <property type="entry name" value="Acetyl-CoA synthetase-like"/>
    <property type="match status" value="1"/>
</dbReference>
<feature type="binding site" evidence="6">
    <location>
        <begin position="414"/>
        <end position="419"/>
    </location>
    <ligand>
        <name>ATP</name>
        <dbReference type="ChEBI" id="CHEBI:30616"/>
    </ligand>
</feature>
<dbReference type="InterPro" id="IPR000873">
    <property type="entry name" value="AMP-dep_synth/lig_dom"/>
</dbReference>
<dbReference type="GO" id="GO:0016208">
    <property type="term" value="F:AMP binding"/>
    <property type="evidence" value="ECO:0007669"/>
    <property type="project" value="InterPro"/>
</dbReference>
<dbReference type="EC" id="6.2.1.1" evidence="6"/>
<accession>A0A4S8PCN5</accession>
<dbReference type="Pfam" id="PF00501">
    <property type="entry name" value="AMP-binding"/>
    <property type="match status" value="1"/>
</dbReference>
<dbReference type="AlphaFoldDB" id="A0A4S8PCN5"/>
<feature type="domain" description="Acetyl-coenzyme A synthetase N-terminal" evidence="10">
    <location>
        <begin position="34"/>
        <end position="86"/>
    </location>
</feature>
<dbReference type="GO" id="GO:0019427">
    <property type="term" value="P:acetyl-CoA biosynthetic process from acetate"/>
    <property type="evidence" value="ECO:0007669"/>
    <property type="project" value="UniProtKB-UniRule"/>
</dbReference>
<organism evidence="11 12">
    <name type="scientific">Glycomyces paridis</name>
    <dbReference type="NCBI Taxonomy" id="2126555"/>
    <lineage>
        <taxon>Bacteria</taxon>
        <taxon>Bacillati</taxon>
        <taxon>Actinomycetota</taxon>
        <taxon>Actinomycetes</taxon>
        <taxon>Glycomycetales</taxon>
        <taxon>Glycomycetaceae</taxon>
        <taxon>Glycomyces</taxon>
    </lineage>
</organism>
<dbReference type="HAMAP" id="MF_01123">
    <property type="entry name" value="Ac_CoA_synth"/>
    <property type="match status" value="1"/>
</dbReference>
<comment type="function">
    <text evidence="6">Catalyzes the conversion of acetate into acetyl-CoA (AcCoA), an essential intermediate at the junction of anabolic and catabolic pathways. AcsA undergoes a two-step reaction. In the first half reaction, AcsA combines acetate with ATP to form acetyl-adenylate (AcAMP) intermediate. In the second half reaction, it can then transfer the acetyl group from AcAMP to the sulfhydryl group of CoA, forming the product AcCoA.</text>
</comment>
<dbReference type="InterPro" id="IPR032387">
    <property type="entry name" value="ACAS_N"/>
</dbReference>
<feature type="domain" description="AMP-binding enzyme C-terminal" evidence="9">
    <location>
        <begin position="534"/>
        <end position="612"/>
    </location>
</feature>
<comment type="caution">
    <text evidence="6">Lacks conserved residue(s) required for the propagation of feature annotation.</text>
</comment>
<feature type="binding site" evidence="6">
    <location>
        <position position="545"/>
    </location>
    <ligand>
        <name>Mg(2+)</name>
        <dbReference type="ChEBI" id="CHEBI:18420"/>
    </ligand>
</feature>
<sequence length="652" mass="70970">MASTPQETLANLLSEDRTFPPSPEFTRTANVTAAAYDEAAADRLAFWETQAHRLDWSKDWDRVLDWDNPPFAKWFTGGELNVAANCLDRHVANGLGDRVAIHFEGEPGDTRAVTYAELLDEVKRAANTLTGLGVEAGDRVVIYMPMIPEAAVAMLACARIGAPHSVVFGGFSVDALSSRIEDAGAKLVICADGGFRKGKPLALKPTVDAALERCPSVEKVLVVTRTGQEVDWNERDLRWEDTVGTASAEHEAQPFDAEHPLFILYTSGTTGRPKGILHTSGGYLTQASYTHHAVFDLKPETDVYWCTADIGWVTGHSYIVYGPMSNGATQVMYEGTPDTPHTGRFWEIVEKYGVTILYTAPTAIRTFMKWGDDIPARFDLSSLRVLGSVGEPINPEAWVWYREHIGGGKCPVVDTWWQTETGAIMVSPLPGVTATKPGSAQRSLPGISVDVVDEQGESVPNGGGGFLTIREPWPSMLRTIWGDDQRFLDTYWAHFDGMYFAGDGAKKDDDGDVWLLGRVDDIMLVSGHNISTTEVESALVGHETVAEAAVVGASDPVTGQGIVAFVILRGVAESSPEHVAELRNHVAKTLGPIAKPRQVIVVAELPKTRSGKIMRRLLRDIAEDREIGDVTTLADNTVMSRIKVGLRSGSED</sequence>
<comment type="PTM">
    <text evidence="6">Acetylated. Deacetylation by the SIR2-homolog deacetylase activates the enzyme.</text>
</comment>
<evidence type="ECO:0000256" key="2">
    <source>
        <dbReference type="ARBA" id="ARBA00022598"/>
    </source>
</evidence>
<keyword evidence="6" id="KW-0479">Metal-binding</keyword>
<dbReference type="PANTHER" id="PTHR24095:SF14">
    <property type="entry name" value="ACETYL-COENZYME A SYNTHETASE 1"/>
    <property type="match status" value="1"/>
</dbReference>
<evidence type="ECO:0000313" key="11">
    <source>
        <dbReference type="EMBL" id="THV28078.1"/>
    </source>
</evidence>
<feature type="binding site" evidence="6">
    <location>
        <position position="518"/>
    </location>
    <ligand>
        <name>ATP</name>
        <dbReference type="ChEBI" id="CHEBI:30616"/>
    </ligand>
</feature>
<dbReference type="GO" id="GO:0046872">
    <property type="term" value="F:metal ion binding"/>
    <property type="evidence" value="ECO:0007669"/>
    <property type="project" value="UniProtKB-KW"/>
</dbReference>
<dbReference type="GO" id="GO:0003987">
    <property type="term" value="F:acetate-CoA ligase activity"/>
    <property type="evidence" value="ECO:0007669"/>
    <property type="project" value="UniProtKB-UniRule"/>
</dbReference>
<evidence type="ECO:0000256" key="7">
    <source>
        <dbReference type="SAM" id="MobiDB-lite"/>
    </source>
</evidence>
<evidence type="ECO:0000256" key="3">
    <source>
        <dbReference type="ARBA" id="ARBA00022741"/>
    </source>
</evidence>
<feature type="compositionally biased region" description="Polar residues" evidence="7">
    <location>
        <begin position="1"/>
        <end position="11"/>
    </location>
</feature>
<dbReference type="RefSeq" id="WP_136530312.1">
    <property type="nucleotide sequence ID" value="NZ_STGX01000009.1"/>
</dbReference>
<evidence type="ECO:0000259" key="9">
    <source>
        <dbReference type="Pfam" id="PF13193"/>
    </source>
</evidence>
<evidence type="ECO:0000259" key="8">
    <source>
        <dbReference type="Pfam" id="PF00501"/>
    </source>
</evidence>
<comment type="caution">
    <text evidence="11">The sequence shown here is derived from an EMBL/GenBank/DDBJ whole genome shotgun (WGS) entry which is preliminary data.</text>
</comment>
<gene>
    <name evidence="11" type="primary">acs</name>
    <name evidence="6" type="synonym">acsA</name>
    <name evidence="11" type="ORF">E9998_14005</name>
</gene>
<dbReference type="NCBIfam" id="NF001208">
    <property type="entry name" value="PRK00174.1"/>
    <property type="match status" value="1"/>
</dbReference>
<keyword evidence="5 6" id="KW-0007">Acetylation</keyword>
<dbReference type="PROSITE" id="PS00455">
    <property type="entry name" value="AMP_BINDING"/>
    <property type="match status" value="1"/>
</dbReference>
<feature type="modified residue" description="N6-acetyllysine" evidence="6">
    <location>
        <position position="612"/>
    </location>
</feature>
<feature type="binding site" evidence="6">
    <location>
        <position position="526"/>
    </location>
    <ligand>
        <name>CoA</name>
        <dbReference type="ChEBI" id="CHEBI:57287"/>
    </ligand>
</feature>
<feature type="binding site" evidence="6">
    <location>
        <position position="540"/>
    </location>
    <ligand>
        <name>Mg(2+)</name>
        <dbReference type="ChEBI" id="CHEBI:18420"/>
    </ligand>
</feature>
<proteinExistence type="inferred from homology"/>
<evidence type="ECO:0000256" key="5">
    <source>
        <dbReference type="ARBA" id="ARBA00022990"/>
    </source>
</evidence>
<reference evidence="11 12" key="1">
    <citation type="journal article" date="2018" name="Int. J. Syst. Evol. Microbiol.">
        <title>Glycomyces paridis sp. nov., isolated from the medicinal plant Paris polyphylla.</title>
        <authorList>
            <person name="Fang X.M."/>
            <person name="Bai J.L."/>
            <person name="Su J."/>
            <person name="Zhao L.L."/>
            <person name="Liu H.Y."/>
            <person name="Ma B.P."/>
            <person name="Zhang Y.Q."/>
            <person name="Yu L.Y."/>
        </authorList>
    </citation>
    <scope>NUCLEOTIDE SEQUENCE [LARGE SCALE GENOMIC DNA]</scope>
    <source>
        <strain evidence="11 12">CPCC 204357</strain>
    </source>
</reference>
<dbReference type="NCBIfam" id="TIGR02188">
    <property type="entry name" value="Ac_CoA_lig_AcsA"/>
    <property type="match status" value="1"/>
</dbReference>
<feature type="binding site" evidence="6">
    <location>
        <begin position="390"/>
        <end position="392"/>
    </location>
    <ligand>
        <name>ATP</name>
        <dbReference type="ChEBI" id="CHEBI:30616"/>
    </ligand>
</feature>
<dbReference type="InterPro" id="IPR025110">
    <property type="entry name" value="AMP-bd_C"/>
</dbReference>
<feature type="binding site" evidence="6">
    <location>
        <position position="314"/>
    </location>
    <ligand>
        <name>CoA</name>
        <dbReference type="ChEBI" id="CHEBI:57287"/>
    </ligand>
</feature>
<keyword evidence="6" id="KW-0460">Magnesium</keyword>
<dbReference type="InterPro" id="IPR020845">
    <property type="entry name" value="AMP-binding_CS"/>
</dbReference>
<dbReference type="OrthoDB" id="9803968at2"/>
<comment type="cofactor">
    <cofactor evidence="6">
        <name>Mg(2+)</name>
        <dbReference type="ChEBI" id="CHEBI:18420"/>
    </cofactor>
</comment>
<dbReference type="Proteomes" id="UP000305792">
    <property type="component" value="Unassembled WGS sequence"/>
</dbReference>
<dbReference type="FunFam" id="3.40.50.12780:FF:000001">
    <property type="entry name" value="Acetyl-coenzyme A synthetase"/>
    <property type="match status" value="1"/>
</dbReference>
<evidence type="ECO:0000256" key="6">
    <source>
        <dbReference type="HAMAP-Rule" id="MF_01123"/>
    </source>
</evidence>
<keyword evidence="12" id="KW-1185">Reference proteome</keyword>
<evidence type="ECO:0000259" key="10">
    <source>
        <dbReference type="Pfam" id="PF16177"/>
    </source>
</evidence>
<dbReference type="EMBL" id="STGX01000009">
    <property type="protein sequence ID" value="THV28078.1"/>
    <property type="molecule type" value="Genomic_DNA"/>
</dbReference>
<comment type="catalytic activity">
    <reaction evidence="6">
        <text>acetate + ATP + CoA = acetyl-CoA + AMP + diphosphate</text>
        <dbReference type="Rhea" id="RHEA:23176"/>
        <dbReference type="ChEBI" id="CHEBI:30089"/>
        <dbReference type="ChEBI" id="CHEBI:30616"/>
        <dbReference type="ChEBI" id="CHEBI:33019"/>
        <dbReference type="ChEBI" id="CHEBI:57287"/>
        <dbReference type="ChEBI" id="CHEBI:57288"/>
        <dbReference type="ChEBI" id="CHEBI:456215"/>
        <dbReference type="EC" id="6.2.1.1"/>
    </reaction>
</comment>
<dbReference type="GO" id="GO:0005829">
    <property type="term" value="C:cytosol"/>
    <property type="evidence" value="ECO:0007669"/>
    <property type="project" value="TreeGrafter"/>
</dbReference>
<feature type="binding site" evidence="6">
    <location>
        <begin position="196"/>
        <end position="199"/>
    </location>
    <ligand>
        <name>CoA</name>
        <dbReference type="ChEBI" id="CHEBI:57287"/>
    </ligand>
</feature>
<dbReference type="CDD" id="cd05966">
    <property type="entry name" value="ACS"/>
    <property type="match status" value="1"/>
</dbReference>